<keyword evidence="3" id="KW-1185">Reference proteome</keyword>
<dbReference type="InterPro" id="IPR003673">
    <property type="entry name" value="CoA-Trfase_fam_III"/>
</dbReference>
<dbReference type="RefSeq" id="WP_017526866.1">
    <property type="nucleotide sequence ID" value="NZ_LT629777.1"/>
</dbReference>
<gene>
    <name evidence="2" type="ORF">SAMN05216598_5187</name>
</gene>
<dbReference type="GO" id="GO:0008410">
    <property type="term" value="F:CoA-transferase activity"/>
    <property type="evidence" value="ECO:0007669"/>
    <property type="project" value="TreeGrafter"/>
</dbReference>
<dbReference type="GeneID" id="300210040"/>
<keyword evidence="1 2" id="KW-0808">Transferase</keyword>
<dbReference type="InterPro" id="IPR023606">
    <property type="entry name" value="CoA-Trfase_III_dom_1_sf"/>
</dbReference>
<dbReference type="AlphaFoldDB" id="A0A1H1ZMU6"/>
<dbReference type="PANTHER" id="PTHR48207:SF3">
    <property type="entry name" value="SUCCINATE--HYDROXYMETHYLGLUTARATE COA-TRANSFERASE"/>
    <property type="match status" value="1"/>
</dbReference>
<evidence type="ECO:0000313" key="2">
    <source>
        <dbReference type="EMBL" id="SDT35010.1"/>
    </source>
</evidence>
<dbReference type="Proteomes" id="UP000199524">
    <property type="component" value="Chromosome I"/>
</dbReference>
<dbReference type="Pfam" id="PF02515">
    <property type="entry name" value="CoA_transf_3"/>
    <property type="match status" value="1"/>
</dbReference>
<proteinExistence type="predicted"/>
<accession>A0A1H1ZMU6</accession>
<evidence type="ECO:0000256" key="1">
    <source>
        <dbReference type="ARBA" id="ARBA00022679"/>
    </source>
</evidence>
<sequence length="404" mass="44400">MLAKSLDDIVVIDLTQMLAGPFGTQILADHGAKVIKVEAFEGDGTRKLGPYMADDKVREYGGYFQSVNRNKHSIAINLKTEEGKTIFRDLVKTADIVVENFRSGVLDRLGLSYESLRELNPRLVYGAVRGFGDPRSGNSPYSDWPSYDVVSQAMGGIMGITGPDENTPTKIGPGVGDTIPALMLTIGLLNALHYARRTGEGQFVDVAMTDAVLSVCERIIYQKSYENRSPAPEGNRHPLLCPFGLFRAKDGWVSIACAHDEFWVKLATAIDRRELATDSNFATNAARLVNVDKVIDAIEIFTRARTKEQIKACLGGLVPFGPVYTADEIYADPHYAIREMIVEVEQPNSSIPARIAGIPIKMSLTPGEVLRRAPRLGEHTRETLCTLGLDENTINGLYRDGIVR</sequence>
<dbReference type="InterPro" id="IPR044855">
    <property type="entry name" value="CoA-Trfase_III_dom3_sf"/>
</dbReference>
<protein>
    <submittedName>
        <fullName evidence="2">Crotonobetainyl-CoA:carnitine CoA-transferase CaiB</fullName>
    </submittedName>
</protein>
<dbReference type="SUPFAM" id="SSF89796">
    <property type="entry name" value="CoA-transferase family III (CaiB/BaiF)"/>
    <property type="match status" value="1"/>
</dbReference>
<name>A0A1H1ZMU6_9PSED</name>
<reference evidence="3" key="1">
    <citation type="submission" date="2016-10" db="EMBL/GenBank/DDBJ databases">
        <authorList>
            <person name="Varghese N."/>
            <person name="Submissions S."/>
        </authorList>
    </citation>
    <scope>NUCLEOTIDE SEQUENCE [LARGE SCALE GENOMIC DNA]</scope>
    <source>
        <strain evidence="3">ATCC 23835</strain>
    </source>
</reference>
<dbReference type="InterPro" id="IPR050483">
    <property type="entry name" value="CoA-transferase_III_domain"/>
</dbReference>
<dbReference type="PANTHER" id="PTHR48207">
    <property type="entry name" value="SUCCINATE--HYDROXYMETHYLGLUTARATE COA-TRANSFERASE"/>
    <property type="match status" value="1"/>
</dbReference>
<dbReference type="Gene3D" id="3.40.50.10540">
    <property type="entry name" value="Crotonobetainyl-coa:carnitine coa-transferase, domain 1"/>
    <property type="match status" value="1"/>
</dbReference>
<dbReference type="Gene3D" id="3.30.1540.10">
    <property type="entry name" value="formyl-coa transferase, domain 3"/>
    <property type="match status" value="1"/>
</dbReference>
<organism evidence="2 3">
    <name type="scientific">Pseudomonas asplenii</name>
    <dbReference type="NCBI Taxonomy" id="53407"/>
    <lineage>
        <taxon>Bacteria</taxon>
        <taxon>Pseudomonadati</taxon>
        <taxon>Pseudomonadota</taxon>
        <taxon>Gammaproteobacteria</taxon>
        <taxon>Pseudomonadales</taxon>
        <taxon>Pseudomonadaceae</taxon>
        <taxon>Pseudomonas</taxon>
    </lineage>
</organism>
<evidence type="ECO:0000313" key="3">
    <source>
        <dbReference type="Proteomes" id="UP000199524"/>
    </source>
</evidence>
<dbReference type="EMBL" id="LT629777">
    <property type="protein sequence ID" value="SDT35010.1"/>
    <property type="molecule type" value="Genomic_DNA"/>
</dbReference>